<protein>
    <submittedName>
        <fullName evidence="2">Uncharacterized protein</fullName>
    </submittedName>
</protein>
<name>A0A8H7W3X2_9HELO</name>
<feature type="region of interest" description="Disordered" evidence="1">
    <location>
        <begin position="384"/>
        <end position="404"/>
    </location>
</feature>
<proteinExistence type="predicted"/>
<evidence type="ECO:0000313" key="3">
    <source>
        <dbReference type="Proteomes" id="UP000664132"/>
    </source>
</evidence>
<feature type="compositionally biased region" description="Acidic residues" evidence="1">
    <location>
        <begin position="297"/>
        <end position="314"/>
    </location>
</feature>
<feature type="compositionally biased region" description="Basic residues" evidence="1">
    <location>
        <begin position="875"/>
        <end position="886"/>
    </location>
</feature>
<dbReference type="OrthoDB" id="3531077at2759"/>
<dbReference type="Proteomes" id="UP000664132">
    <property type="component" value="Unassembled WGS sequence"/>
</dbReference>
<accession>A0A8H7W3X2</accession>
<sequence>MCQSYNYESSPKMQQTPTPIDMKNMVKQVIIDATMDVQKVLNCGITSTTTPKVASEKRPEFISRDMNPVTLKRKLIDGFRQIISSAESIIGVKKVTPRPTAFFLKQQTPTAHLSILRNPTRAYEQCTPAFSPGLGHASDTYKRFIERKWLQDRMIVENNEFILAIENRAHRTAQKQRYNKARKTLSQFQKNYDAWVYDRQPVKNLCEEVHEDDMFWRKFNQDKEVVPIEAGEEEEVWFANGNDILLGQVIEKKMQLQGRSIEEWDGLKKAVEDEQEQRHQKMVKHREQWRASKYIPEDYDSDTDEEDSEDDDNDNYGHLYDDVDPCPVKISEVVAKDEAITTIATSPSDIPQRKVAETEERPALSEQRVENFKPQPDFIVDTETRDTTNTSTHQDSSDMASTTKTTKEIVTETDAILSLANTLVADLKDRYEFYYTSSNVHMNTVLEAMRPGHLGNKCTWIVRPLAMTKKNLTPPPASQPPVIRLTNPSGVTCELIEAFENLDTPYFKDFVAWRDEEQDCLIQAVQEWREKEETFDDYDRRLVCEEFWDECLEKDLKRALDQRRNRERIGVIYEDDSDDDDDWDEYTYSRMSRSSSMNTSVPDLEEDNNTTTIEPVTIADEEEEEEDAETKLDNASAVARTNLATYTKILASAVASAKTEALAIHTAKLDAPKLAQQAEEDKRVKASYTHNLSYSITRLRLRMAQDGLIPLPSNGLIYTSSKPVGPASITFTGPITQFLLTNQTILNRAFTTLVNDKRIQALYSEDFYKEVNKSMGIVKVGTNLERDVRKGKGYNREMQEAKGREEGRMRVWRECVHEGVEGAVKWVREQGKEDEEKNMVKEEENGKGVVFVVAAGDVIGVEIGVGGKVKEKKKDGRGKRRNAKNKWKAEGKGKKKNRKGGGKGKK</sequence>
<organism evidence="2 3">
    <name type="scientific">Cadophora malorum</name>
    <dbReference type="NCBI Taxonomy" id="108018"/>
    <lineage>
        <taxon>Eukaryota</taxon>
        <taxon>Fungi</taxon>
        <taxon>Dikarya</taxon>
        <taxon>Ascomycota</taxon>
        <taxon>Pezizomycotina</taxon>
        <taxon>Leotiomycetes</taxon>
        <taxon>Helotiales</taxon>
        <taxon>Ploettnerulaceae</taxon>
        <taxon>Cadophora</taxon>
    </lineage>
</organism>
<feature type="compositionally biased region" description="Basic residues" evidence="1">
    <location>
        <begin position="893"/>
        <end position="906"/>
    </location>
</feature>
<feature type="region of interest" description="Disordered" evidence="1">
    <location>
        <begin position="293"/>
        <end position="323"/>
    </location>
</feature>
<comment type="caution">
    <text evidence="2">The sequence shown here is derived from an EMBL/GenBank/DDBJ whole genome shotgun (WGS) entry which is preliminary data.</text>
</comment>
<reference evidence="2" key="1">
    <citation type="submission" date="2021-02" db="EMBL/GenBank/DDBJ databases">
        <title>Genome sequence Cadophora malorum strain M34.</title>
        <authorList>
            <person name="Stefanovic E."/>
            <person name="Vu D."/>
            <person name="Scully C."/>
            <person name="Dijksterhuis J."/>
            <person name="Roader J."/>
            <person name="Houbraken J."/>
        </authorList>
    </citation>
    <scope>NUCLEOTIDE SEQUENCE</scope>
    <source>
        <strain evidence="2">M34</strain>
    </source>
</reference>
<evidence type="ECO:0000313" key="2">
    <source>
        <dbReference type="EMBL" id="KAG4414267.1"/>
    </source>
</evidence>
<gene>
    <name evidence="2" type="ORF">IFR04_012605</name>
</gene>
<keyword evidence="3" id="KW-1185">Reference proteome</keyword>
<dbReference type="EMBL" id="JAFJYH010000273">
    <property type="protein sequence ID" value="KAG4414267.1"/>
    <property type="molecule type" value="Genomic_DNA"/>
</dbReference>
<dbReference type="AlphaFoldDB" id="A0A8H7W3X2"/>
<evidence type="ECO:0000256" key="1">
    <source>
        <dbReference type="SAM" id="MobiDB-lite"/>
    </source>
</evidence>
<feature type="region of interest" description="Disordered" evidence="1">
    <location>
        <begin position="868"/>
        <end position="906"/>
    </location>
</feature>